<proteinExistence type="predicted"/>
<name>A0A2P2N845_RHIMU</name>
<keyword evidence="1" id="KW-0472">Membrane</keyword>
<dbReference type="AlphaFoldDB" id="A0A2P2N845"/>
<evidence type="ECO:0000256" key="1">
    <source>
        <dbReference type="SAM" id="Phobius"/>
    </source>
</evidence>
<evidence type="ECO:0000313" key="2">
    <source>
        <dbReference type="EMBL" id="MBX38658.1"/>
    </source>
</evidence>
<organism evidence="2">
    <name type="scientific">Rhizophora mucronata</name>
    <name type="common">Asiatic mangrove</name>
    <dbReference type="NCBI Taxonomy" id="61149"/>
    <lineage>
        <taxon>Eukaryota</taxon>
        <taxon>Viridiplantae</taxon>
        <taxon>Streptophyta</taxon>
        <taxon>Embryophyta</taxon>
        <taxon>Tracheophyta</taxon>
        <taxon>Spermatophyta</taxon>
        <taxon>Magnoliopsida</taxon>
        <taxon>eudicotyledons</taxon>
        <taxon>Gunneridae</taxon>
        <taxon>Pentapetalae</taxon>
        <taxon>rosids</taxon>
        <taxon>fabids</taxon>
        <taxon>Malpighiales</taxon>
        <taxon>Rhizophoraceae</taxon>
        <taxon>Rhizophora</taxon>
    </lineage>
</organism>
<sequence length="29" mass="3433">MQMCPYFICGYLLIFSFLFLNLSFISALH</sequence>
<keyword evidence="1" id="KW-0812">Transmembrane</keyword>
<reference evidence="2" key="1">
    <citation type="submission" date="2018-02" db="EMBL/GenBank/DDBJ databases">
        <title>Rhizophora mucronata_Transcriptome.</title>
        <authorList>
            <person name="Meera S.P."/>
            <person name="Sreeshan A."/>
            <person name="Augustine A."/>
        </authorList>
    </citation>
    <scope>NUCLEOTIDE SEQUENCE</scope>
    <source>
        <tissue evidence="2">Leaf</tissue>
    </source>
</reference>
<feature type="transmembrane region" description="Helical" evidence="1">
    <location>
        <begin position="7"/>
        <end position="28"/>
    </location>
</feature>
<dbReference type="EMBL" id="GGEC01058174">
    <property type="protein sequence ID" value="MBX38658.1"/>
    <property type="molecule type" value="Transcribed_RNA"/>
</dbReference>
<protein>
    <submittedName>
        <fullName evidence="2">Uncharacterized protein</fullName>
    </submittedName>
</protein>
<accession>A0A2P2N845</accession>
<keyword evidence="1" id="KW-1133">Transmembrane helix</keyword>